<evidence type="ECO:0000313" key="1">
    <source>
        <dbReference type="EMBL" id="KAF6158000.1"/>
    </source>
</evidence>
<dbReference type="OrthoDB" id="1744372at2759"/>
<dbReference type="Proteomes" id="UP000541444">
    <property type="component" value="Unassembled WGS sequence"/>
</dbReference>
<dbReference type="EMBL" id="JACGCM010001242">
    <property type="protein sequence ID" value="KAF6158000.1"/>
    <property type="molecule type" value="Genomic_DNA"/>
</dbReference>
<gene>
    <name evidence="1" type="ORF">GIB67_008129</name>
</gene>
<accession>A0A7J7MT92</accession>
<organism evidence="1 2">
    <name type="scientific">Kingdonia uniflora</name>
    <dbReference type="NCBI Taxonomy" id="39325"/>
    <lineage>
        <taxon>Eukaryota</taxon>
        <taxon>Viridiplantae</taxon>
        <taxon>Streptophyta</taxon>
        <taxon>Embryophyta</taxon>
        <taxon>Tracheophyta</taxon>
        <taxon>Spermatophyta</taxon>
        <taxon>Magnoliopsida</taxon>
        <taxon>Ranunculales</taxon>
        <taxon>Circaeasteraceae</taxon>
        <taxon>Kingdonia</taxon>
    </lineage>
</organism>
<keyword evidence="2" id="KW-1185">Reference proteome</keyword>
<evidence type="ECO:0000313" key="2">
    <source>
        <dbReference type="Proteomes" id="UP000541444"/>
    </source>
</evidence>
<comment type="caution">
    <text evidence="1">The sequence shown here is derived from an EMBL/GenBank/DDBJ whole genome shotgun (WGS) entry which is preliminary data.</text>
</comment>
<name>A0A7J7MT92_9MAGN</name>
<dbReference type="AlphaFoldDB" id="A0A7J7MT92"/>
<protein>
    <submittedName>
        <fullName evidence="1">Uncharacterized protein</fullName>
    </submittedName>
</protein>
<reference evidence="1 2" key="1">
    <citation type="journal article" date="2020" name="IScience">
        <title>Genome Sequencing of the Endangered Kingdonia uniflora (Circaeasteraceae, Ranunculales) Reveals Potential Mechanisms of Evolutionary Specialization.</title>
        <authorList>
            <person name="Sun Y."/>
            <person name="Deng T."/>
            <person name="Zhang A."/>
            <person name="Moore M.J."/>
            <person name="Landis J.B."/>
            <person name="Lin N."/>
            <person name="Zhang H."/>
            <person name="Zhang X."/>
            <person name="Huang J."/>
            <person name="Zhang X."/>
            <person name="Sun H."/>
            <person name="Wang H."/>
        </authorList>
    </citation>
    <scope>NUCLEOTIDE SEQUENCE [LARGE SCALE GENOMIC DNA]</scope>
    <source>
        <strain evidence="1">TB1705</strain>
        <tissue evidence="1">Leaf</tissue>
    </source>
</reference>
<proteinExistence type="predicted"/>
<sequence>MKKVIPTTNNHNKGKLQPNWEGPYLISRMVNCNAYYLLNSDKEELKSLKNIMNLRKWNQCQQDTCI</sequence>